<name>A0AAD7JY11_9AGAR</name>
<reference evidence="1" key="1">
    <citation type="submission" date="2023-03" db="EMBL/GenBank/DDBJ databases">
        <title>Massive genome expansion in bonnet fungi (Mycena s.s.) driven by repeated elements and novel gene families across ecological guilds.</title>
        <authorList>
            <consortium name="Lawrence Berkeley National Laboratory"/>
            <person name="Harder C.B."/>
            <person name="Miyauchi S."/>
            <person name="Viragh M."/>
            <person name="Kuo A."/>
            <person name="Thoen E."/>
            <person name="Andreopoulos B."/>
            <person name="Lu D."/>
            <person name="Skrede I."/>
            <person name="Drula E."/>
            <person name="Henrissat B."/>
            <person name="Morin E."/>
            <person name="Kohler A."/>
            <person name="Barry K."/>
            <person name="LaButti K."/>
            <person name="Morin E."/>
            <person name="Salamov A."/>
            <person name="Lipzen A."/>
            <person name="Mereny Z."/>
            <person name="Hegedus B."/>
            <person name="Baldrian P."/>
            <person name="Stursova M."/>
            <person name="Weitz H."/>
            <person name="Taylor A."/>
            <person name="Grigoriev I.V."/>
            <person name="Nagy L.G."/>
            <person name="Martin F."/>
            <person name="Kauserud H."/>
        </authorList>
    </citation>
    <scope>NUCLEOTIDE SEQUENCE</scope>
    <source>
        <strain evidence="1">CBHHK188m</strain>
    </source>
</reference>
<evidence type="ECO:0000313" key="2">
    <source>
        <dbReference type="Proteomes" id="UP001215280"/>
    </source>
</evidence>
<dbReference type="Proteomes" id="UP001215280">
    <property type="component" value="Unassembled WGS sequence"/>
</dbReference>
<comment type="caution">
    <text evidence="1">The sequence shown here is derived from an EMBL/GenBank/DDBJ whole genome shotgun (WGS) entry which is preliminary data.</text>
</comment>
<gene>
    <name evidence="1" type="ORF">DFH07DRAFT_700500</name>
</gene>
<sequence length="65" mass="7146">HLVPGTPTFFPALLAHVRDLAPPSLPVDPVVFQSILRCLIAGEKHLLLRAPEQDVRLVVKLAFLV</sequence>
<keyword evidence="2" id="KW-1185">Reference proteome</keyword>
<feature type="non-terminal residue" evidence="1">
    <location>
        <position position="65"/>
    </location>
</feature>
<organism evidence="1 2">
    <name type="scientific">Mycena maculata</name>
    <dbReference type="NCBI Taxonomy" id="230809"/>
    <lineage>
        <taxon>Eukaryota</taxon>
        <taxon>Fungi</taxon>
        <taxon>Dikarya</taxon>
        <taxon>Basidiomycota</taxon>
        <taxon>Agaricomycotina</taxon>
        <taxon>Agaricomycetes</taxon>
        <taxon>Agaricomycetidae</taxon>
        <taxon>Agaricales</taxon>
        <taxon>Marasmiineae</taxon>
        <taxon>Mycenaceae</taxon>
        <taxon>Mycena</taxon>
    </lineage>
</organism>
<dbReference type="AlphaFoldDB" id="A0AAD7JY11"/>
<protein>
    <submittedName>
        <fullName evidence="1">Uncharacterized protein</fullName>
    </submittedName>
</protein>
<feature type="non-terminal residue" evidence="1">
    <location>
        <position position="1"/>
    </location>
</feature>
<accession>A0AAD7JY11</accession>
<proteinExistence type="predicted"/>
<dbReference type="EMBL" id="JARJLG010000019">
    <property type="protein sequence ID" value="KAJ7772693.1"/>
    <property type="molecule type" value="Genomic_DNA"/>
</dbReference>
<evidence type="ECO:0000313" key="1">
    <source>
        <dbReference type="EMBL" id="KAJ7772693.1"/>
    </source>
</evidence>